<accession>A0A6P1GJD4</accession>
<organism evidence="1 2">
    <name type="scientific">Sphingobium yanoikuyae</name>
    <name type="common">Sphingomonas yanoikuyae</name>
    <dbReference type="NCBI Taxonomy" id="13690"/>
    <lineage>
        <taxon>Bacteria</taxon>
        <taxon>Pseudomonadati</taxon>
        <taxon>Pseudomonadota</taxon>
        <taxon>Alphaproteobacteria</taxon>
        <taxon>Sphingomonadales</taxon>
        <taxon>Sphingomonadaceae</taxon>
        <taxon>Sphingobium</taxon>
    </lineage>
</organism>
<dbReference type="InterPro" id="IPR008320">
    <property type="entry name" value="UCP032025"/>
</dbReference>
<name>A0A6P1GJD4_SPHYA</name>
<proteinExistence type="predicted"/>
<gene>
    <name evidence="1" type="ORF">GS397_17385</name>
</gene>
<evidence type="ECO:0000313" key="1">
    <source>
        <dbReference type="EMBL" id="QHD68655.1"/>
    </source>
</evidence>
<dbReference type="AlphaFoldDB" id="A0A6P1GJD4"/>
<reference evidence="1 2" key="1">
    <citation type="submission" date="2019-12" db="EMBL/GenBank/DDBJ databases">
        <title>Functional and genomic insights into the Sphingobium yanoikuyae YC-JY1, a bacterium efficiently degrading bisphenol A.</title>
        <authorList>
            <person name="Jia Y."/>
            <person name="Li X."/>
            <person name="Wang J."/>
            <person name="Eltoukhy A."/>
            <person name="Lamraoui I."/>
            <person name="Yan Y."/>
        </authorList>
    </citation>
    <scope>NUCLEOTIDE SEQUENCE [LARGE SCALE GENOMIC DNA]</scope>
    <source>
        <strain evidence="1 2">YC-JY1</strain>
    </source>
</reference>
<dbReference type="Proteomes" id="UP000464086">
    <property type="component" value="Chromosome"/>
</dbReference>
<evidence type="ECO:0000313" key="2">
    <source>
        <dbReference type="Proteomes" id="UP000464086"/>
    </source>
</evidence>
<dbReference type="PIRSF" id="PIRSF032025">
    <property type="entry name" value="UCP032025"/>
    <property type="match status" value="1"/>
</dbReference>
<sequence>MPLHLTKIAFQSESPATLKAWLESHADEARLTTRYLPKRLEEMEGGSLYWIHGHALVGRSPILGFQETGQGRYWIRLAPRLIPVRAVPKRAHQGWRYLEDKDAPPDLGGGEADDLEAMPPAMLNELARLGLV</sequence>
<dbReference type="RefSeq" id="WP_159367213.1">
    <property type="nucleotide sequence ID" value="NZ_CP047218.1"/>
</dbReference>
<dbReference type="Pfam" id="PF07370">
    <property type="entry name" value="DUF1489"/>
    <property type="match status" value="1"/>
</dbReference>
<dbReference type="EMBL" id="CP047218">
    <property type="protein sequence ID" value="QHD68655.1"/>
    <property type="molecule type" value="Genomic_DNA"/>
</dbReference>
<protein>
    <submittedName>
        <fullName evidence="1">DUF1489 family protein</fullName>
    </submittedName>
</protein>